<evidence type="ECO:0000313" key="5">
    <source>
        <dbReference type="EMBL" id="PRX55360.1"/>
    </source>
</evidence>
<dbReference type="AlphaFoldDB" id="A0A2T0MCY1"/>
<dbReference type="Pfam" id="PF00589">
    <property type="entry name" value="Phage_integrase"/>
    <property type="match status" value="1"/>
</dbReference>
<dbReference type="SUPFAM" id="SSF56349">
    <property type="entry name" value="DNA breaking-rejoining enzymes"/>
    <property type="match status" value="1"/>
</dbReference>
<reference evidence="5 6" key="1">
    <citation type="submission" date="2018-03" db="EMBL/GenBank/DDBJ databases">
        <title>Genomic Encyclopedia of Archaeal and Bacterial Type Strains, Phase II (KMG-II): from individual species to whole genera.</title>
        <authorList>
            <person name="Goeker M."/>
        </authorList>
    </citation>
    <scope>NUCLEOTIDE SEQUENCE [LARGE SCALE GENOMIC DNA]</scope>
    <source>
        <strain evidence="5 6">DSM 25027</strain>
    </source>
</reference>
<dbReference type="InterPro" id="IPR010998">
    <property type="entry name" value="Integrase_recombinase_N"/>
</dbReference>
<evidence type="ECO:0000256" key="2">
    <source>
        <dbReference type="ARBA" id="ARBA00023125"/>
    </source>
</evidence>
<accession>A0A2T0MCY1</accession>
<protein>
    <submittedName>
        <fullName evidence="5">Site-specific recombinase XerD</fullName>
    </submittedName>
</protein>
<dbReference type="Gene3D" id="1.10.150.130">
    <property type="match status" value="1"/>
</dbReference>
<dbReference type="GO" id="GO:0015074">
    <property type="term" value="P:DNA integration"/>
    <property type="evidence" value="ECO:0007669"/>
    <property type="project" value="InterPro"/>
</dbReference>
<dbReference type="Gene3D" id="1.10.443.10">
    <property type="entry name" value="Intergrase catalytic core"/>
    <property type="match status" value="1"/>
</dbReference>
<dbReference type="CDD" id="cd01185">
    <property type="entry name" value="INTN1_C_like"/>
    <property type="match status" value="1"/>
</dbReference>
<gene>
    <name evidence="5" type="ORF">CLV81_3769</name>
</gene>
<comment type="similarity">
    <text evidence="1">Belongs to the 'phage' integrase family.</text>
</comment>
<dbReference type="InterPro" id="IPR025269">
    <property type="entry name" value="SAM-like_dom"/>
</dbReference>
<proteinExistence type="inferred from homology"/>
<dbReference type="InterPro" id="IPR002104">
    <property type="entry name" value="Integrase_catalytic"/>
</dbReference>
<dbReference type="GO" id="GO:0006310">
    <property type="term" value="P:DNA recombination"/>
    <property type="evidence" value="ECO:0007669"/>
    <property type="project" value="UniProtKB-KW"/>
</dbReference>
<dbReference type="GO" id="GO:0003677">
    <property type="term" value="F:DNA binding"/>
    <property type="evidence" value="ECO:0007669"/>
    <property type="project" value="UniProtKB-KW"/>
</dbReference>
<evidence type="ECO:0000256" key="3">
    <source>
        <dbReference type="ARBA" id="ARBA00023172"/>
    </source>
</evidence>
<sequence length="406" mass="47455">MRTYLMLLLDTRRAKKDGSFPIIFRLTHLRKTTSISTGYSILEKYWDSQKCTIKKTYTKVESIARLNTLLLKEEARANDIINRLYDSGKLNYLSITQVKNRITQNSTYVSFYRFGESLAEDLKTAHRYGTARNYTGIISILRTFTKGKDLKFNELNYDFIKKFERYHLAKGNGYNSLSTYLRAIKAIYNKGIKAGLIEREAYPFMHYSIKQVPTEKRALPIEDIRKIMNLKLPKDMVLFRYRNYFICSFLLYGMNFTDMAYLKVANIINGRIKFRRKKTGKLYDIKITGQLSEILKIYLEGKSNEDYIFPVIKRESPALQEREISWERQRYNRGLKIIGEMCGIEQKLTTYVSRHSFATQAMLNDIPLQAISAMLGHSKLNTTQIYLKSLPTNILDNYNEQLIAAI</sequence>
<dbReference type="RefSeq" id="WP_106147156.1">
    <property type="nucleotide sequence ID" value="NZ_PVYX01000002.1"/>
</dbReference>
<keyword evidence="2" id="KW-0238">DNA-binding</keyword>
<feature type="domain" description="Tyr recombinase" evidence="4">
    <location>
        <begin position="214"/>
        <end position="399"/>
    </location>
</feature>
<organism evidence="5 6">
    <name type="scientific">Flagellimonas meridianipacifica</name>
    <dbReference type="NCBI Taxonomy" id="1080225"/>
    <lineage>
        <taxon>Bacteria</taxon>
        <taxon>Pseudomonadati</taxon>
        <taxon>Bacteroidota</taxon>
        <taxon>Flavobacteriia</taxon>
        <taxon>Flavobacteriales</taxon>
        <taxon>Flavobacteriaceae</taxon>
        <taxon>Flagellimonas</taxon>
    </lineage>
</organism>
<dbReference type="Pfam" id="PF13102">
    <property type="entry name" value="Phage_int_SAM_5"/>
    <property type="match status" value="1"/>
</dbReference>
<dbReference type="Pfam" id="PF17293">
    <property type="entry name" value="Arm-DNA-bind_5"/>
    <property type="match status" value="1"/>
</dbReference>
<evidence type="ECO:0000259" key="4">
    <source>
        <dbReference type="PROSITE" id="PS51898"/>
    </source>
</evidence>
<evidence type="ECO:0000256" key="1">
    <source>
        <dbReference type="ARBA" id="ARBA00008857"/>
    </source>
</evidence>
<dbReference type="EMBL" id="PVYX01000002">
    <property type="protein sequence ID" value="PRX55360.1"/>
    <property type="molecule type" value="Genomic_DNA"/>
</dbReference>
<keyword evidence="3" id="KW-0233">DNA recombination</keyword>
<dbReference type="InterPro" id="IPR013762">
    <property type="entry name" value="Integrase-like_cat_sf"/>
</dbReference>
<dbReference type="InterPro" id="IPR050090">
    <property type="entry name" value="Tyrosine_recombinase_XerCD"/>
</dbReference>
<dbReference type="Proteomes" id="UP000237640">
    <property type="component" value="Unassembled WGS sequence"/>
</dbReference>
<dbReference type="InterPro" id="IPR035386">
    <property type="entry name" value="Arm-DNA-bind_5"/>
</dbReference>
<dbReference type="PROSITE" id="PS51898">
    <property type="entry name" value="TYR_RECOMBINASE"/>
    <property type="match status" value="1"/>
</dbReference>
<keyword evidence="6" id="KW-1185">Reference proteome</keyword>
<comment type="caution">
    <text evidence="5">The sequence shown here is derived from an EMBL/GenBank/DDBJ whole genome shotgun (WGS) entry which is preliminary data.</text>
</comment>
<dbReference type="PANTHER" id="PTHR30349">
    <property type="entry name" value="PHAGE INTEGRASE-RELATED"/>
    <property type="match status" value="1"/>
</dbReference>
<evidence type="ECO:0000313" key="6">
    <source>
        <dbReference type="Proteomes" id="UP000237640"/>
    </source>
</evidence>
<name>A0A2T0MCY1_9FLAO</name>
<dbReference type="OrthoDB" id="1094492at2"/>
<dbReference type="PANTHER" id="PTHR30349:SF64">
    <property type="entry name" value="PROPHAGE INTEGRASE INTD-RELATED"/>
    <property type="match status" value="1"/>
</dbReference>
<dbReference type="InterPro" id="IPR011010">
    <property type="entry name" value="DNA_brk_join_enz"/>
</dbReference>